<dbReference type="AlphaFoldDB" id="A0A4Z1GXM5"/>
<evidence type="ECO:0000313" key="4">
    <source>
        <dbReference type="Proteomes" id="UP000297814"/>
    </source>
</evidence>
<accession>A0A4Z1GXM5</accession>
<proteinExistence type="predicted"/>
<reference evidence="3 4" key="1">
    <citation type="submission" date="2017-12" db="EMBL/GenBank/DDBJ databases">
        <title>Comparative genomics of Botrytis spp.</title>
        <authorList>
            <person name="Valero-Jimenez C.A."/>
            <person name="Tapia P."/>
            <person name="Veloso J."/>
            <person name="Silva-Moreno E."/>
            <person name="Staats M."/>
            <person name="Valdes J.H."/>
            <person name="Van Kan J.A.L."/>
        </authorList>
    </citation>
    <scope>NUCLEOTIDE SEQUENCE [LARGE SCALE GENOMIC DNA]</scope>
    <source>
        <strain evidence="3 4">Bh0001</strain>
    </source>
</reference>
<feature type="transmembrane region" description="Helical" evidence="2">
    <location>
        <begin position="30"/>
        <end position="48"/>
    </location>
</feature>
<evidence type="ECO:0000256" key="2">
    <source>
        <dbReference type="SAM" id="Phobius"/>
    </source>
</evidence>
<name>A0A4Z1GXM5_9HELO</name>
<keyword evidence="4" id="KW-1185">Reference proteome</keyword>
<feature type="compositionally biased region" description="Polar residues" evidence="1">
    <location>
        <begin position="93"/>
        <end position="102"/>
    </location>
</feature>
<keyword evidence="2" id="KW-0812">Transmembrane</keyword>
<dbReference type="EMBL" id="PQXK01000024">
    <property type="protein sequence ID" value="TGO41288.1"/>
    <property type="molecule type" value="Genomic_DNA"/>
</dbReference>
<keyword evidence="2" id="KW-1133">Transmembrane helix</keyword>
<keyword evidence="2" id="KW-0472">Membrane</keyword>
<protein>
    <submittedName>
        <fullName evidence="3">Uncharacterized protein</fullName>
    </submittedName>
</protein>
<comment type="caution">
    <text evidence="3">The sequence shown here is derived from an EMBL/GenBank/DDBJ whole genome shotgun (WGS) entry which is preliminary data.</text>
</comment>
<gene>
    <name evidence="3" type="ORF">BHYA_0024g00310</name>
</gene>
<evidence type="ECO:0000256" key="1">
    <source>
        <dbReference type="SAM" id="MobiDB-lite"/>
    </source>
</evidence>
<dbReference type="Proteomes" id="UP000297814">
    <property type="component" value="Unassembled WGS sequence"/>
</dbReference>
<evidence type="ECO:0000313" key="3">
    <source>
        <dbReference type="EMBL" id="TGO41288.1"/>
    </source>
</evidence>
<organism evidence="3 4">
    <name type="scientific">Botrytis hyacinthi</name>
    <dbReference type="NCBI Taxonomy" id="278943"/>
    <lineage>
        <taxon>Eukaryota</taxon>
        <taxon>Fungi</taxon>
        <taxon>Dikarya</taxon>
        <taxon>Ascomycota</taxon>
        <taxon>Pezizomycotina</taxon>
        <taxon>Leotiomycetes</taxon>
        <taxon>Helotiales</taxon>
        <taxon>Sclerotiniaceae</taxon>
        <taxon>Botrytis</taxon>
    </lineage>
</organism>
<sequence>MFPTAASGRAFWMIMTPGEHESVRVVAEDIFGAFMLLVNILVLLSILCSKSPLKPRIKSLVDASSVQILAESTFSVSKTCAFQLRTFLEAKSGPNNGLSTVKSSSGSPSPHKTRFRHHRCYSSYAPSFPSTLISS</sequence>
<feature type="region of interest" description="Disordered" evidence="1">
    <location>
        <begin position="91"/>
        <end position="115"/>
    </location>
</feature>